<evidence type="ECO:0000256" key="2">
    <source>
        <dbReference type="ARBA" id="ARBA00006671"/>
    </source>
</evidence>
<feature type="domain" description="MrkD-like receptor binding" evidence="6">
    <location>
        <begin position="57"/>
        <end position="159"/>
    </location>
</feature>
<evidence type="ECO:0000313" key="8">
    <source>
        <dbReference type="Proteomes" id="UP001466933"/>
    </source>
</evidence>
<evidence type="ECO:0000256" key="3">
    <source>
        <dbReference type="ARBA" id="ARBA00023263"/>
    </source>
</evidence>
<dbReference type="InterPro" id="IPR008966">
    <property type="entry name" value="Adhesion_dom_sf"/>
</dbReference>
<comment type="subcellular location">
    <subcellularLocation>
        <location evidence="1">Fimbrium</location>
    </subcellularLocation>
</comment>
<organism evidence="7 8">
    <name type="scientific">Burkholderia theae</name>
    <dbReference type="NCBI Taxonomy" id="3143496"/>
    <lineage>
        <taxon>Bacteria</taxon>
        <taxon>Pseudomonadati</taxon>
        <taxon>Pseudomonadota</taxon>
        <taxon>Betaproteobacteria</taxon>
        <taxon>Burkholderiales</taxon>
        <taxon>Burkholderiaceae</taxon>
        <taxon>Burkholderia</taxon>
    </lineage>
</organism>
<feature type="chain" id="PRO_5047536098" evidence="4">
    <location>
        <begin position="26"/>
        <end position="341"/>
    </location>
</feature>
<comment type="similarity">
    <text evidence="2">Belongs to the fimbrial protein family.</text>
</comment>
<dbReference type="InterPro" id="IPR054160">
    <property type="entry name" value="MrkD_recept-bd"/>
</dbReference>
<dbReference type="RefSeq" id="WP_343490958.1">
    <property type="nucleotide sequence ID" value="NZ_JBCPYA010000001.1"/>
</dbReference>
<feature type="signal peptide" evidence="4">
    <location>
        <begin position="1"/>
        <end position="25"/>
    </location>
</feature>
<dbReference type="InterPro" id="IPR000259">
    <property type="entry name" value="Adhesion_dom_fimbrial"/>
</dbReference>
<sequence length="341" mass="36346">MKLIKRIIFCGFGLASVFFSGHALATCKWLYGHTPWSRPPDESLTIYLPTTLTMKRAAVGGVLAEVSETRSGEEFFSCTSYQEYSTLKRVTSLKAVEGFSNVYETGVEGVGVRFAFFVGNTVTYAAEYKQYYSSVGPVSAVVNMRIEFIRTGMQVGSGKANVNVSATLSLPAGSSAPATLKYGVNGNSVELINEIYFSSCESQTKTLNVPMGKVAVSEVRSGVARKSAFSFDVFCRGIKPSKPLPLKIYLEGTGVGPNKDLLELSNAGQAGVATGVAIAVTNGNGVKMPFDKTKAVDVGWQRSDPAAEVYRFSGSAQYVSAGGTVKPGAANAVATYVFEYN</sequence>
<gene>
    <name evidence="7" type="ORF">VOI36_04375</name>
</gene>
<comment type="caution">
    <text evidence="7">The sequence shown here is derived from an EMBL/GenBank/DDBJ whole genome shotgun (WGS) entry which is preliminary data.</text>
</comment>
<keyword evidence="4" id="KW-0732">Signal</keyword>
<feature type="domain" description="Fimbrial-type adhesion" evidence="5">
    <location>
        <begin position="199"/>
        <end position="340"/>
    </location>
</feature>
<evidence type="ECO:0000256" key="4">
    <source>
        <dbReference type="SAM" id="SignalP"/>
    </source>
</evidence>
<dbReference type="Proteomes" id="UP001466933">
    <property type="component" value="Unassembled WGS sequence"/>
</dbReference>
<keyword evidence="3" id="KW-0281">Fimbrium</keyword>
<dbReference type="PANTHER" id="PTHR33420:SF14">
    <property type="entry name" value="TYPE 1 FIMBRIN D-MANNOSE SPECIFIC ADHESIN"/>
    <property type="match status" value="1"/>
</dbReference>
<proteinExistence type="inferred from homology"/>
<dbReference type="InterPro" id="IPR050263">
    <property type="entry name" value="Bact_Fimbrial_Adh_Pro"/>
</dbReference>
<dbReference type="EMBL" id="JBCPYA010000001">
    <property type="protein sequence ID" value="MEN2469120.1"/>
    <property type="molecule type" value="Genomic_DNA"/>
</dbReference>
<dbReference type="Pfam" id="PF22003">
    <property type="entry name" value="MrkDrd"/>
    <property type="match status" value="1"/>
</dbReference>
<reference evidence="7 8" key="1">
    <citation type="submission" date="2024-05" db="EMBL/GenBank/DDBJ databases">
        <title>Burkholderia sp. Nov. a novel bacteria isolated from rhizosphere soil of Camellia sinensis.</title>
        <authorList>
            <person name="Dong Y."/>
        </authorList>
    </citation>
    <scope>NUCLEOTIDE SEQUENCE [LARGE SCALE GENOMIC DNA]</scope>
    <source>
        <strain evidence="7 8">GS2Y</strain>
    </source>
</reference>
<evidence type="ECO:0000313" key="7">
    <source>
        <dbReference type="EMBL" id="MEN2469120.1"/>
    </source>
</evidence>
<evidence type="ECO:0000256" key="1">
    <source>
        <dbReference type="ARBA" id="ARBA00004561"/>
    </source>
</evidence>
<name>A0ABU9WE33_9BURK</name>
<dbReference type="SUPFAM" id="SSF49401">
    <property type="entry name" value="Bacterial adhesins"/>
    <property type="match status" value="1"/>
</dbReference>
<dbReference type="Gene3D" id="2.60.40.1090">
    <property type="entry name" value="Fimbrial-type adhesion domain"/>
    <property type="match status" value="1"/>
</dbReference>
<dbReference type="Gene3D" id="2.60.40.3310">
    <property type="match status" value="1"/>
</dbReference>
<dbReference type="PANTHER" id="PTHR33420">
    <property type="entry name" value="FIMBRIAL SUBUNIT ELFA-RELATED"/>
    <property type="match status" value="1"/>
</dbReference>
<evidence type="ECO:0000259" key="6">
    <source>
        <dbReference type="Pfam" id="PF22003"/>
    </source>
</evidence>
<keyword evidence="8" id="KW-1185">Reference proteome</keyword>
<protein>
    <submittedName>
        <fullName evidence="7">Fimbrial protein</fullName>
    </submittedName>
</protein>
<accession>A0ABU9WE33</accession>
<dbReference type="InterPro" id="IPR036937">
    <property type="entry name" value="Adhesion_dom_fimbrial_sf"/>
</dbReference>
<evidence type="ECO:0000259" key="5">
    <source>
        <dbReference type="Pfam" id="PF00419"/>
    </source>
</evidence>
<dbReference type="Pfam" id="PF00419">
    <property type="entry name" value="Fimbrial"/>
    <property type="match status" value="1"/>
</dbReference>